<keyword evidence="2" id="KW-0472">Membrane</keyword>
<feature type="region of interest" description="Disordered" evidence="1">
    <location>
        <begin position="132"/>
        <end position="171"/>
    </location>
</feature>
<proteinExistence type="predicted"/>
<keyword evidence="2" id="KW-1133">Transmembrane helix</keyword>
<reference evidence="4" key="1">
    <citation type="submission" date="2022-12" db="EMBL/GenBank/DDBJ databases">
        <title>Draft genome assemblies for two species of Escallonia (Escalloniales).</title>
        <authorList>
            <person name="Chanderbali A."/>
            <person name="Dervinis C."/>
            <person name="Anghel I."/>
            <person name="Soltis D."/>
            <person name="Soltis P."/>
            <person name="Zapata F."/>
        </authorList>
    </citation>
    <scope>NUCLEOTIDE SEQUENCE</scope>
    <source>
        <strain evidence="4">UCBG92.1500</strain>
        <tissue evidence="4">Leaf</tissue>
    </source>
</reference>
<gene>
    <name evidence="4" type="ORF">RJ640_009671</name>
    <name evidence="3" type="ORF">RJ640_016023</name>
</gene>
<name>A0AA88UI51_9ASTE</name>
<comment type="caution">
    <text evidence="4">The sequence shown here is derived from an EMBL/GenBank/DDBJ whole genome shotgun (WGS) entry which is preliminary data.</text>
</comment>
<evidence type="ECO:0000313" key="4">
    <source>
        <dbReference type="EMBL" id="KAK2985740.1"/>
    </source>
</evidence>
<dbReference type="Proteomes" id="UP001187471">
    <property type="component" value="Unassembled WGS sequence"/>
</dbReference>
<keyword evidence="2" id="KW-0812">Transmembrane</keyword>
<dbReference type="EMBL" id="JAVXUO010001325">
    <property type="protein sequence ID" value="KAK2983416.1"/>
    <property type="molecule type" value="Genomic_DNA"/>
</dbReference>
<evidence type="ECO:0000313" key="5">
    <source>
        <dbReference type="Proteomes" id="UP001187471"/>
    </source>
</evidence>
<accession>A0AA88UI51</accession>
<evidence type="ECO:0000256" key="2">
    <source>
        <dbReference type="SAM" id="Phobius"/>
    </source>
</evidence>
<sequence>MEEQKEGDVRVPLISSLFCICVVTGGIFLVLYAFVPDMSQPWFPIAALVLIGSPWLFWLMTYLYTCIKVCCRGTRVEDHQTSKRGHQTIPRTTTMTNTASAMARNASRDESPVNSPDGGRHVQFGNVVVMEGENEDKRGRNGPTAGHHEGGESSVASSKECEMPLTLSVSS</sequence>
<dbReference type="EMBL" id="JAVXUO010001126">
    <property type="protein sequence ID" value="KAK2985740.1"/>
    <property type="molecule type" value="Genomic_DNA"/>
</dbReference>
<organism evidence="4 5">
    <name type="scientific">Escallonia rubra</name>
    <dbReference type="NCBI Taxonomy" id="112253"/>
    <lineage>
        <taxon>Eukaryota</taxon>
        <taxon>Viridiplantae</taxon>
        <taxon>Streptophyta</taxon>
        <taxon>Embryophyta</taxon>
        <taxon>Tracheophyta</taxon>
        <taxon>Spermatophyta</taxon>
        <taxon>Magnoliopsida</taxon>
        <taxon>eudicotyledons</taxon>
        <taxon>Gunneridae</taxon>
        <taxon>Pentapetalae</taxon>
        <taxon>asterids</taxon>
        <taxon>campanulids</taxon>
        <taxon>Escalloniales</taxon>
        <taxon>Escalloniaceae</taxon>
        <taxon>Escallonia</taxon>
    </lineage>
</organism>
<evidence type="ECO:0000313" key="3">
    <source>
        <dbReference type="EMBL" id="KAK2983416.1"/>
    </source>
</evidence>
<dbReference type="PANTHER" id="PTHR34964">
    <property type="entry name" value="MEMBRANE LIPOPROTEIN-RELATED"/>
    <property type="match status" value="1"/>
</dbReference>
<dbReference type="AlphaFoldDB" id="A0AA88UI51"/>
<feature type="transmembrane region" description="Helical" evidence="2">
    <location>
        <begin position="12"/>
        <end position="35"/>
    </location>
</feature>
<feature type="transmembrane region" description="Helical" evidence="2">
    <location>
        <begin position="41"/>
        <end position="65"/>
    </location>
</feature>
<keyword evidence="5" id="KW-1185">Reference proteome</keyword>
<protein>
    <submittedName>
        <fullName evidence="4">Uncharacterized protein</fullName>
    </submittedName>
</protein>
<dbReference type="PANTHER" id="PTHR34964:SF1">
    <property type="entry name" value="MEMBRANE LIPOPROTEIN"/>
    <property type="match status" value="1"/>
</dbReference>
<evidence type="ECO:0000256" key="1">
    <source>
        <dbReference type="SAM" id="MobiDB-lite"/>
    </source>
</evidence>